<dbReference type="EMBL" id="JAVHJO010000011">
    <property type="protein sequence ID" value="KAK6533673.1"/>
    <property type="molecule type" value="Genomic_DNA"/>
</dbReference>
<evidence type="ECO:0000313" key="3">
    <source>
        <dbReference type="Proteomes" id="UP001365542"/>
    </source>
</evidence>
<name>A0AAV9X3Q2_9PEZI</name>
<accession>A0AAV9X3Q2</accession>
<comment type="caution">
    <text evidence="2">The sequence shown here is derived from an EMBL/GenBank/DDBJ whole genome shotgun (WGS) entry which is preliminary data.</text>
</comment>
<organism evidence="2 3">
    <name type="scientific">Orbilia ellipsospora</name>
    <dbReference type="NCBI Taxonomy" id="2528407"/>
    <lineage>
        <taxon>Eukaryota</taxon>
        <taxon>Fungi</taxon>
        <taxon>Dikarya</taxon>
        <taxon>Ascomycota</taxon>
        <taxon>Pezizomycotina</taxon>
        <taxon>Orbiliomycetes</taxon>
        <taxon>Orbiliales</taxon>
        <taxon>Orbiliaceae</taxon>
        <taxon>Orbilia</taxon>
    </lineage>
</organism>
<evidence type="ECO:0000313" key="2">
    <source>
        <dbReference type="EMBL" id="KAK6533673.1"/>
    </source>
</evidence>
<dbReference type="Pfam" id="PF18922">
    <property type="entry name" value="DUF5672"/>
    <property type="match status" value="1"/>
</dbReference>
<proteinExistence type="predicted"/>
<feature type="domain" description="DUF5672" evidence="1">
    <location>
        <begin position="126"/>
        <end position="276"/>
    </location>
</feature>
<evidence type="ECO:0000259" key="1">
    <source>
        <dbReference type="Pfam" id="PF18922"/>
    </source>
</evidence>
<reference evidence="2 3" key="1">
    <citation type="submission" date="2019-10" db="EMBL/GenBank/DDBJ databases">
        <authorList>
            <person name="Palmer J.M."/>
        </authorList>
    </citation>
    <scope>NUCLEOTIDE SEQUENCE [LARGE SCALE GENOMIC DNA]</scope>
    <source>
        <strain evidence="2 3">TWF694</strain>
    </source>
</reference>
<gene>
    <name evidence="2" type="ORF">TWF694_002606</name>
</gene>
<dbReference type="Proteomes" id="UP001365542">
    <property type="component" value="Unassembled WGS sequence"/>
</dbReference>
<dbReference type="AlphaFoldDB" id="A0AAV9X3Q2"/>
<keyword evidence="3" id="KW-1185">Reference proteome</keyword>
<protein>
    <recommendedName>
        <fullName evidence="1">DUF5672 domain-containing protein</fullName>
    </recommendedName>
</protein>
<sequence length="309" mass="34851">MGSNMIGSTLTPKRTILIALSLIFVWAVTLTPKKSFFDSTNHFLGMDRPSKASSPYTFNISSKVAIITDTAFTNRHIPLIMHYNGVLGPEWPIIFFTSQAVYDEQLKPTAENASAVWGRAVDEGRVQVRIIPDEFDLTSRKSVNRYLASRWLWEQLAPAKHVLVFQADAILCANSYKTVEDFFEYDFIGATLAPNARLYNGGLSLRNREMIMKLFDEGHDFAKEIDEGTYRGGEDVWFSRKFGERGANLPSNETALEFSCEYNFHINVQKRPMGYHKIHKAAPLRLAEIADWCPEIQLSGPGLLGKSEG</sequence>
<dbReference type="InterPro" id="IPR043729">
    <property type="entry name" value="DUF5672"/>
</dbReference>